<dbReference type="GO" id="GO:0003677">
    <property type="term" value="F:DNA binding"/>
    <property type="evidence" value="ECO:0007669"/>
    <property type="project" value="UniProtKB-UniRule"/>
</dbReference>
<proteinExistence type="predicted"/>
<protein>
    <submittedName>
        <fullName evidence="4">AcrR family transcriptional regulator</fullName>
    </submittedName>
</protein>
<dbReference type="EMBL" id="AP026801">
    <property type="protein sequence ID" value="BDR55931.1"/>
    <property type="molecule type" value="Genomic_DNA"/>
</dbReference>
<feature type="DNA-binding region" description="H-T-H motif" evidence="2">
    <location>
        <begin position="32"/>
        <end position="51"/>
    </location>
</feature>
<dbReference type="Proteomes" id="UP001321804">
    <property type="component" value="Chromosome"/>
</dbReference>
<dbReference type="InterPro" id="IPR009057">
    <property type="entry name" value="Homeodomain-like_sf"/>
</dbReference>
<dbReference type="AlphaFoldDB" id="A0AAU9D095"/>
<evidence type="ECO:0000259" key="3">
    <source>
        <dbReference type="PROSITE" id="PS50977"/>
    </source>
</evidence>
<evidence type="ECO:0000256" key="2">
    <source>
        <dbReference type="PROSITE-ProRule" id="PRU00335"/>
    </source>
</evidence>
<dbReference type="PROSITE" id="PS50977">
    <property type="entry name" value="HTH_TETR_2"/>
    <property type="match status" value="1"/>
</dbReference>
<dbReference type="Pfam" id="PF14278">
    <property type="entry name" value="TetR_C_8"/>
    <property type="match status" value="1"/>
</dbReference>
<dbReference type="PANTHER" id="PTHR43479:SF11">
    <property type="entry name" value="ACREF_ENVCD OPERON REPRESSOR-RELATED"/>
    <property type="match status" value="1"/>
</dbReference>
<dbReference type="SUPFAM" id="SSF46689">
    <property type="entry name" value="Homeodomain-like"/>
    <property type="match status" value="1"/>
</dbReference>
<dbReference type="Gene3D" id="1.10.357.10">
    <property type="entry name" value="Tetracycline Repressor, domain 2"/>
    <property type="match status" value="1"/>
</dbReference>
<evidence type="ECO:0000313" key="5">
    <source>
        <dbReference type="Proteomes" id="UP001321804"/>
    </source>
</evidence>
<dbReference type="InterPro" id="IPR050624">
    <property type="entry name" value="HTH-type_Tx_Regulator"/>
</dbReference>
<organism evidence="4 5">
    <name type="scientific">Xylocopilactobacillus apis</name>
    <dbReference type="NCBI Taxonomy" id="2932183"/>
    <lineage>
        <taxon>Bacteria</taxon>
        <taxon>Bacillati</taxon>
        <taxon>Bacillota</taxon>
        <taxon>Bacilli</taxon>
        <taxon>Lactobacillales</taxon>
        <taxon>Lactobacillaceae</taxon>
        <taxon>Xylocopilactobacillus</taxon>
    </lineage>
</organism>
<reference evidence="4 5" key="1">
    <citation type="journal article" date="2023" name="Microbiol. Spectr.">
        <title>Symbiosis of Carpenter Bees with Uncharacterized Lactic Acid Bacteria Showing NAD Auxotrophy.</title>
        <authorList>
            <person name="Kawasaki S."/>
            <person name="Ozawa K."/>
            <person name="Mori T."/>
            <person name="Yamamoto A."/>
            <person name="Ito M."/>
            <person name="Ohkuma M."/>
            <person name="Sakamoto M."/>
            <person name="Matsutani M."/>
        </authorList>
    </citation>
    <scope>NUCLEOTIDE SEQUENCE [LARGE SCALE GENOMIC DNA]</scope>
    <source>
        <strain evidence="4 5">KimC2</strain>
    </source>
</reference>
<sequence length="180" mass="21543">MNGKQKIAEQSRVWLWESLLKLLETNDYSEITITEIAQHADLTRKTFYNSFKNKDELLAYGYLKIIDTFIHEMVKIPLTERTAEHSLELFVNFWWDQKSFIQLLMRKKIYQKFMEVWQEQAINRYLEYNTTWKSNDPLENKFQASFVFGGLSNILATWLSSDEPMPPDQMMELIMKIIPK</sequence>
<dbReference type="Pfam" id="PF00440">
    <property type="entry name" value="TetR_N"/>
    <property type="match status" value="1"/>
</dbReference>
<gene>
    <name evidence="4" type="ORF">KIMC2_04930</name>
</gene>
<feature type="domain" description="HTH tetR-type" evidence="3">
    <location>
        <begin position="9"/>
        <end position="69"/>
    </location>
</feature>
<keyword evidence="1 2" id="KW-0238">DNA-binding</keyword>
<accession>A0AAU9D095</accession>
<dbReference type="KEGG" id="xak:KIMC2_04930"/>
<dbReference type="RefSeq" id="WP_317697686.1">
    <property type="nucleotide sequence ID" value="NZ_AP026801.1"/>
</dbReference>
<evidence type="ECO:0000256" key="1">
    <source>
        <dbReference type="ARBA" id="ARBA00023125"/>
    </source>
</evidence>
<evidence type="ECO:0000313" key="4">
    <source>
        <dbReference type="EMBL" id="BDR55931.1"/>
    </source>
</evidence>
<dbReference type="PANTHER" id="PTHR43479">
    <property type="entry name" value="ACREF/ENVCD OPERON REPRESSOR-RELATED"/>
    <property type="match status" value="1"/>
</dbReference>
<keyword evidence="5" id="KW-1185">Reference proteome</keyword>
<name>A0AAU9D095_9LACO</name>
<dbReference type="InterPro" id="IPR001647">
    <property type="entry name" value="HTH_TetR"/>
</dbReference>
<dbReference type="InterPro" id="IPR039532">
    <property type="entry name" value="TetR_C_Firmicutes"/>
</dbReference>